<feature type="compositionally biased region" description="Basic and acidic residues" evidence="1">
    <location>
        <begin position="121"/>
        <end position="133"/>
    </location>
</feature>
<feature type="compositionally biased region" description="Low complexity" evidence="1">
    <location>
        <begin position="99"/>
        <end position="108"/>
    </location>
</feature>
<dbReference type="PROSITE" id="PS51257">
    <property type="entry name" value="PROKAR_LIPOPROTEIN"/>
    <property type="match status" value="1"/>
</dbReference>
<evidence type="ECO:0000256" key="2">
    <source>
        <dbReference type="SAM" id="SignalP"/>
    </source>
</evidence>
<dbReference type="EMBL" id="JANCPR020000031">
    <property type="protein sequence ID" value="MDJ1135633.1"/>
    <property type="molecule type" value="Genomic_DNA"/>
</dbReference>
<sequence length="174" mass="17883">MPRMTRVLAVVGLALSAAGCVTVPGGPGAAPSPNRSPEPAPGPAHEPPRADKDRPPRLVQGPVKEALSQLPDTGGDMTGSAPTAPHTTPPGARNGPETAGAHAQGAHEQQAHARRTARPRTAPEVRDRERELPNRAGLPTAGPSGAGICELGEVYGRWDPQSTQARACRAAYGD</sequence>
<comment type="caution">
    <text evidence="3">The sequence shown here is derived from an EMBL/GenBank/DDBJ whole genome shotgun (WGS) entry which is preliminary data.</text>
</comment>
<keyword evidence="2" id="KW-0732">Signal</keyword>
<feature type="region of interest" description="Disordered" evidence="1">
    <location>
        <begin position="19"/>
        <end position="146"/>
    </location>
</feature>
<reference evidence="3 4" key="1">
    <citation type="submission" date="2023-05" db="EMBL/GenBank/DDBJ databases">
        <title>Streptantibioticus silvisoli sp. nov., acidotolerant actinomycetes 1 from pine litter.</title>
        <authorList>
            <person name="Swiecimska M."/>
            <person name="Golinska P."/>
            <person name="Sangal V."/>
            <person name="Wachnowicz B."/>
            <person name="Goodfellow M."/>
        </authorList>
    </citation>
    <scope>NUCLEOTIDE SEQUENCE [LARGE SCALE GENOMIC DNA]</scope>
    <source>
        <strain evidence="3 4">DSM 42109</strain>
    </source>
</reference>
<evidence type="ECO:0000313" key="3">
    <source>
        <dbReference type="EMBL" id="MDJ1135633.1"/>
    </source>
</evidence>
<name>A0ABT7A2R4_9ACTN</name>
<proteinExistence type="predicted"/>
<evidence type="ECO:0000256" key="1">
    <source>
        <dbReference type="SAM" id="MobiDB-lite"/>
    </source>
</evidence>
<dbReference type="Proteomes" id="UP001214441">
    <property type="component" value="Unassembled WGS sequence"/>
</dbReference>
<accession>A0ABT7A2R4</accession>
<dbReference type="RefSeq" id="WP_274046322.1">
    <property type="nucleotide sequence ID" value="NZ_JANCPR020000031.1"/>
</dbReference>
<evidence type="ECO:0008006" key="5">
    <source>
        <dbReference type="Google" id="ProtNLM"/>
    </source>
</evidence>
<evidence type="ECO:0000313" key="4">
    <source>
        <dbReference type="Proteomes" id="UP001214441"/>
    </source>
</evidence>
<feature type="compositionally biased region" description="Basic and acidic residues" evidence="1">
    <location>
        <begin position="46"/>
        <end position="56"/>
    </location>
</feature>
<feature type="signal peptide" evidence="2">
    <location>
        <begin position="1"/>
        <end position="19"/>
    </location>
</feature>
<feature type="compositionally biased region" description="Pro residues" evidence="1">
    <location>
        <begin position="34"/>
        <end position="45"/>
    </location>
</feature>
<keyword evidence="4" id="KW-1185">Reference proteome</keyword>
<gene>
    <name evidence="3" type="ORF">NMN56_027510</name>
</gene>
<feature type="chain" id="PRO_5046272484" description="Lipoprotein" evidence="2">
    <location>
        <begin position="20"/>
        <end position="174"/>
    </location>
</feature>
<protein>
    <recommendedName>
        <fullName evidence="5">Lipoprotein</fullName>
    </recommendedName>
</protein>
<feature type="compositionally biased region" description="Low complexity" evidence="1">
    <location>
        <begin position="78"/>
        <end position="92"/>
    </location>
</feature>
<organism evidence="3 4">
    <name type="scientific">Streptomyces iconiensis</name>
    <dbReference type="NCBI Taxonomy" id="1384038"/>
    <lineage>
        <taxon>Bacteria</taxon>
        <taxon>Bacillati</taxon>
        <taxon>Actinomycetota</taxon>
        <taxon>Actinomycetes</taxon>
        <taxon>Kitasatosporales</taxon>
        <taxon>Streptomycetaceae</taxon>
        <taxon>Streptomyces</taxon>
    </lineage>
</organism>